<dbReference type="InterPro" id="IPR054384">
    <property type="entry name" value="SecDF_P1_head"/>
</dbReference>
<sequence>MNYKSCFVALAVLLSGCESIDNFLGEEKPQVPNAPQVQVPSADQMQSSFVPNNNIPAANIQNLPQGQGTAVPQFPQAGQSFTPITQAPPAKSSSTFVIYVGSTEPVQGFTPVQQGNTTVYVDPRQTIVYNDLQDALAVVDQFNRPHVKLQLNDEGARKLSRHSANNIGKFYIATMKQKLVAIFPIDQMISNGSIAIPMKSASAAQTLERRILDGD</sequence>
<proteinExistence type="predicted"/>
<dbReference type="KEGG" id="teq:TEQUI_1452"/>
<dbReference type="Proteomes" id="UP000007472">
    <property type="component" value="Chromosome"/>
</dbReference>
<dbReference type="PROSITE" id="PS51257">
    <property type="entry name" value="PROKAR_LIPOPROTEIN"/>
    <property type="match status" value="1"/>
</dbReference>
<evidence type="ECO:0000313" key="2">
    <source>
        <dbReference type="EMBL" id="ADU92366.1"/>
    </source>
</evidence>
<protein>
    <recommendedName>
        <fullName evidence="1">SecDF P1 head subdomain domain-containing protein</fullName>
    </recommendedName>
</protein>
<name>A0A654KKC3_TAYEM</name>
<dbReference type="EMBL" id="CP002456">
    <property type="protein sequence ID" value="ADU92366.1"/>
    <property type="molecule type" value="Genomic_DNA"/>
</dbReference>
<evidence type="ECO:0000313" key="3">
    <source>
        <dbReference type="Proteomes" id="UP000007472"/>
    </source>
</evidence>
<accession>A0A654KKC3</accession>
<dbReference type="AlphaFoldDB" id="A0A654KKC3"/>
<dbReference type="Gene3D" id="3.30.1360.200">
    <property type="match status" value="1"/>
</dbReference>
<reference evidence="2 3" key="1">
    <citation type="journal article" date="2011" name="J. Bacteriol.">
        <title>Genome sequence of Taylorella equigenitalis MCE9, the causative agent of contagious equine metritis.</title>
        <authorList>
            <person name="Hebert L."/>
            <person name="Moumen B."/>
            <person name="Duquesne F."/>
            <person name="Breuil M.F."/>
            <person name="Laugier C."/>
            <person name="Batto J.M."/>
            <person name="Renault P."/>
            <person name="Petry S."/>
        </authorList>
    </citation>
    <scope>NUCLEOTIDE SEQUENCE [LARGE SCALE GENOMIC DNA]</scope>
    <source>
        <strain evidence="2 3">MCE9</strain>
    </source>
</reference>
<evidence type="ECO:0000259" key="1">
    <source>
        <dbReference type="Pfam" id="PF22599"/>
    </source>
</evidence>
<gene>
    <name evidence="2" type="ordered locus">TEQUI_1452</name>
</gene>
<dbReference type="Pfam" id="PF22599">
    <property type="entry name" value="SecDF_P1_head"/>
    <property type="match status" value="1"/>
</dbReference>
<feature type="domain" description="SecDF P1 head subdomain" evidence="1">
    <location>
        <begin position="114"/>
        <end position="205"/>
    </location>
</feature>
<organism evidence="2 3">
    <name type="scientific">Taylorella equigenitalis (strain MCE9)</name>
    <dbReference type="NCBI Taxonomy" id="937774"/>
    <lineage>
        <taxon>Bacteria</taxon>
        <taxon>Pseudomonadati</taxon>
        <taxon>Pseudomonadota</taxon>
        <taxon>Betaproteobacteria</taxon>
        <taxon>Burkholderiales</taxon>
        <taxon>Alcaligenaceae</taxon>
        <taxon>Taylorella</taxon>
    </lineage>
</organism>